<proteinExistence type="inferred from homology"/>
<evidence type="ECO:0000313" key="15">
    <source>
        <dbReference type="EMBL" id="PVU94023.1"/>
    </source>
</evidence>
<gene>
    <name evidence="15" type="ORF">BB561_002869</name>
</gene>
<dbReference type="InterPro" id="IPR011678">
    <property type="entry name" value="EMC1_C"/>
</dbReference>
<comment type="subunit">
    <text evidence="3">Component of the ER membrane protein complex (EMC).</text>
</comment>
<evidence type="ECO:0000256" key="7">
    <source>
        <dbReference type="ARBA" id="ARBA00022824"/>
    </source>
</evidence>
<evidence type="ECO:0000256" key="5">
    <source>
        <dbReference type="ARBA" id="ARBA00022692"/>
    </source>
</evidence>
<dbReference type="OrthoDB" id="28092at2759"/>
<evidence type="ECO:0000256" key="1">
    <source>
        <dbReference type="ARBA" id="ARBA00004115"/>
    </source>
</evidence>
<evidence type="ECO:0000256" key="3">
    <source>
        <dbReference type="ARBA" id="ARBA00011276"/>
    </source>
</evidence>
<feature type="domain" description="EMC1 first beta-propeller" evidence="14">
    <location>
        <begin position="19"/>
        <end position="273"/>
    </location>
</feature>
<evidence type="ECO:0000313" key="16">
    <source>
        <dbReference type="Proteomes" id="UP000245383"/>
    </source>
</evidence>
<feature type="domain" description="ER membrane protein complex subunit 1 C-terminal" evidence="13">
    <location>
        <begin position="749"/>
        <end position="976"/>
    </location>
</feature>
<dbReference type="Proteomes" id="UP000245383">
    <property type="component" value="Unassembled WGS sequence"/>
</dbReference>
<keyword evidence="9 11" id="KW-0472">Membrane</keyword>
<dbReference type="InterPro" id="IPR026895">
    <property type="entry name" value="EMC1"/>
</dbReference>
<dbReference type="Pfam" id="PF07774">
    <property type="entry name" value="EMC1_C"/>
    <property type="match status" value="1"/>
</dbReference>
<evidence type="ECO:0000259" key="14">
    <source>
        <dbReference type="Pfam" id="PF25293"/>
    </source>
</evidence>
<comment type="caution">
    <text evidence="15">The sequence shown here is derived from an EMBL/GenBank/DDBJ whole genome shotgun (WGS) entry which is preliminary data.</text>
</comment>
<dbReference type="PANTHER" id="PTHR21573">
    <property type="entry name" value="ER MEMBRANE PROTEIN COMPLEX SUBUNIT 1"/>
    <property type="match status" value="1"/>
</dbReference>
<dbReference type="Pfam" id="PF25293">
    <property type="entry name" value="Beta-prop_EMC1_N"/>
    <property type="match status" value="1"/>
</dbReference>
<keyword evidence="7" id="KW-0256">Endoplasmic reticulum</keyword>
<dbReference type="InterPro" id="IPR011047">
    <property type="entry name" value="Quinoprotein_ADH-like_sf"/>
</dbReference>
<dbReference type="GO" id="GO:0072546">
    <property type="term" value="C:EMC complex"/>
    <property type="evidence" value="ECO:0007669"/>
    <property type="project" value="InterPro"/>
</dbReference>
<feature type="signal peptide" evidence="12">
    <location>
        <begin position="1"/>
        <end position="19"/>
    </location>
</feature>
<reference evidence="15 16" key="1">
    <citation type="journal article" date="2018" name="MBio">
        <title>Comparative Genomics Reveals the Core Gene Toolbox for the Fungus-Insect Symbiosis.</title>
        <authorList>
            <person name="Wang Y."/>
            <person name="Stata M."/>
            <person name="Wang W."/>
            <person name="Stajich J.E."/>
            <person name="White M.M."/>
            <person name="Moncalvo J.M."/>
        </authorList>
    </citation>
    <scope>NUCLEOTIDE SEQUENCE [LARGE SCALE GENOMIC DNA]</scope>
    <source>
        <strain evidence="15 16">SWE-8-4</strain>
    </source>
</reference>
<keyword evidence="5 11" id="KW-0812">Transmembrane</keyword>
<organism evidence="15 16">
    <name type="scientific">Smittium simulii</name>
    <dbReference type="NCBI Taxonomy" id="133385"/>
    <lineage>
        <taxon>Eukaryota</taxon>
        <taxon>Fungi</taxon>
        <taxon>Fungi incertae sedis</taxon>
        <taxon>Zoopagomycota</taxon>
        <taxon>Kickxellomycotina</taxon>
        <taxon>Harpellomycetes</taxon>
        <taxon>Harpellales</taxon>
        <taxon>Legeriomycetaceae</taxon>
        <taxon>Smittium</taxon>
    </lineage>
</organism>
<evidence type="ECO:0000256" key="4">
    <source>
        <dbReference type="ARBA" id="ARBA00020824"/>
    </source>
</evidence>
<evidence type="ECO:0000256" key="6">
    <source>
        <dbReference type="ARBA" id="ARBA00022729"/>
    </source>
</evidence>
<dbReference type="EMBL" id="MBFR01000104">
    <property type="protein sequence ID" value="PVU94023.1"/>
    <property type="molecule type" value="Genomic_DNA"/>
</dbReference>
<dbReference type="InterPro" id="IPR058545">
    <property type="entry name" value="Beta-prop_EMC1_1st"/>
</dbReference>
<dbReference type="STRING" id="133385.A0A2T9YNU3"/>
<sequence>MRSLLRYFFILVAFQLANAIYHDQIGKLDWHKKLIGKTELFLDDSLNSDVFYSLTENNVLAAINSSDSTLIWRNVASNNERILDFKQIDENIFTISGDEVQYYRMWNKNSGSLIWEQSNNKHVGTFGGAFLSEDFSKIYTATGKSIFCFNSQTGQIIWSREIKKIGTDYGRIVVHNDSLFAMGNLKQNNLIHVAMLKESDGSIIKGYTTASKLPLNSHRLVILYSNNLNPYLLWRDEKNIVWFCHKLGHTNPSYVMSHAKIIQEELTPEAMLDSVMIPIYVEGMSPMIGLIYNLDGKQKMVIGTMFEENLEPKFKKFIDFTHSDPDYDRSTFYVNQNGIAFSMILKSNGDIKYQSFDLKNKGAPVSSGFVKIPDSQNYGNPQAIFSNSDSSRIFIQTNDGLLLAYNHPKALMGLEKSDVISPIWSRDESLADITDSIFVNLFPSQNNDGSFNNILSDSKESWVYAWVYRIYYHWIDFYKLFEANLLQKSNSNTLKSSISLKDTSMYKSIVIFITKYGRISAYDSFKGSLLWGLQIKNTEPKSDTRADITKYRKRPYVKLQKVYNIKQENSESPLILTSGLDLSYKTALTAINPLNGKIISDLSYISSLRAHKIIETDIIDKKSNQKCYLLINNSNDTLVAEVWPHNSILSDDSFKSFYFNTGAKYNSTKISGYKATLNKVDEKDINPQKSSINYINPNNLLVITGSQTSEYGMKVFLLDSVSGKILYSVEHPTAYVGNSVSKKPLSIMSENWAVYYFWSEHQDKVTQASKEDKTNGNQISPPGYTMVSLELFETNIPDTPSNKKTFSSYDIEKPFVITQSFILPNAISALGVTNTYNGITMQSLVAAFRNSPISLIPYSMVDPRRPTVNGNKDLESDYLMPYNPVINPPISDMISYSLSVKGIDKISSTYTNLESTAIVLATGLDVFCARVAPSGSFDELSDSFSKWNLAITILLLLTASITMVPFASRAVLNRAWA</sequence>
<dbReference type="SUPFAM" id="SSF50998">
    <property type="entry name" value="Quinoprotein alcohol dehydrogenase-like"/>
    <property type="match status" value="1"/>
</dbReference>
<evidence type="ECO:0000256" key="9">
    <source>
        <dbReference type="ARBA" id="ARBA00023136"/>
    </source>
</evidence>
<feature type="transmembrane region" description="Helical" evidence="11">
    <location>
        <begin position="947"/>
        <end position="967"/>
    </location>
</feature>
<keyword evidence="8 11" id="KW-1133">Transmembrane helix</keyword>
<name>A0A2T9YNU3_9FUNG</name>
<evidence type="ECO:0000256" key="2">
    <source>
        <dbReference type="ARBA" id="ARBA00007904"/>
    </source>
</evidence>
<evidence type="ECO:0000256" key="12">
    <source>
        <dbReference type="SAM" id="SignalP"/>
    </source>
</evidence>
<accession>A0A2T9YNU3</accession>
<comment type="subcellular location">
    <subcellularLocation>
        <location evidence="1">Endoplasmic reticulum membrane</location>
        <topology evidence="1">Single-pass type I membrane protein</topology>
    </subcellularLocation>
</comment>
<dbReference type="PANTHER" id="PTHR21573:SF0">
    <property type="entry name" value="ER MEMBRANE PROTEIN COMPLEX SUBUNIT 1"/>
    <property type="match status" value="1"/>
</dbReference>
<keyword evidence="6 12" id="KW-0732">Signal</keyword>
<dbReference type="AlphaFoldDB" id="A0A2T9YNU3"/>
<keyword evidence="10" id="KW-0325">Glycoprotein</keyword>
<evidence type="ECO:0000259" key="13">
    <source>
        <dbReference type="Pfam" id="PF07774"/>
    </source>
</evidence>
<keyword evidence="16" id="KW-1185">Reference proteome</keyword>
<evidence type="ECO:0000256" key="11">
    <source>
        <dbReference type="SAM" id="Phobius"/>
    </source>
</evidence>
<dbReference type="Gene3D" id="2.130.10.10">
    <property type="entry name" value="YVTN repeat-like/Quinoprotein amine dehydrogenase"/>
    <property type="match status" value="1"/>
</dbReference>
<dbReference type="InterPro" id="IPR015943">
    <property type="entry name" value="WD40/YVTN_repeat-like_dom_sf"/>
</dbReference>
<comment type="similarity">
    <text evidence="2">Belongs to the EMC1 family.</text>
</comment>
<feature type="chain" id="PRO_5015788017" description="ER membrane protein complex subunit 1" evidence="12">
    <location>
        <begin position="20"/>
        <end position="977"/>
    </location>
</feature>
<evidence type="ECO:0000256" key="8">
    <source>
        <dbReference type="ARBA" id="ARBA00022989"/>
    </source>
</evidence>
<dbReference type="GO" id="GO:0034975">
    <property type="term" value="P:protein folding in endoplasmic reticulum"/>
    <property type="evidence" value="ECO:0007669"/>
    <property type="project" value="TreeGrafter"/>
</dbReference>
<protein>
    <recommendedName>
        <fullName evidence="4">ER membrane protein complex subunit 1</fullName>
    </recommendedName>
</protein>
<evidence type="ECO:0000256" key="10">
    <source>
        <dbReference type="ARBA" id="ARBA00023180"/>
    </source>
</evidence>